<dbReference type="KEGG" id="cci:CC1G_05464"/>
<feature type="compositionally biased region" description="Basic and acidic residues" evidence="1">
    <location>
        <begin position="271"/>
        <end position="284"/>
    </location>
</feature>
<reference evidence="2 3" key="1">
    <citation type="journal article" date="2010" name="Proc. Natl. Acad. Sci. U.S.A.">
        <title>Insights into evolution of multicellular fungi from the assembled chromosomes of the mushroom Coprinopsis cinerea (Coprinus cinereus).</title>
        <authorList>
            <person name="Stajich J.E."/>
            <person name="Wilke S.K."/>
            <person name="Ahren D."/>
            <person name="Au C.H."/>
            <person name="Birren B.W."/>
            <person name="Borodovsky M."/>
            <person name="Burns C."/>
            <person name="Canback B."/>
            <person name="Casselton L.A."/>
            <person name="Cheng C.K."/>
            <person name="Deng J."/>
            <person name="Dietrich F.S."/>
            <person name="Fargo D.C."/>
            <person name="Farman M.L."/>
            <person name="Gathman A.C."/>
            <person name="Goldberg J."/>
            <person name="Guigo R."/>
            <person name="Hoegger P.J."/>
            <person name="Hooker J.B."/>
            <person name="Huggins A."/>
            <person name="James T.Y."/>
            <person name="Kamada T."/>
            <person name="Kilaru S."/>
            <person name="Kodira C."/>
            <person name="Kues U."/>
            <person name="Kupfer D."/>
            <person name="Kwan H.S."/>
            <person name="Lomsadze A."/>
            <person name="Li W."/>
            <person name="Lilly W.W."/>
            <person name="Ma L.J."/>
            <person name="Mackey A.J."/>
            <person name="Manning G."/>
            <person name="Martin F."/>
            <person name="Muraguchi H."/>
            <person name="Natvig D.O."/>
            <person name="Palmerini H."/>
            <person name="Ramesh M.A."/>
            <person name="Rehmeyer C.J."/>
            <person name="Roe B.A."/>
            <person name="Shenoy N."/>
            <person name="Stanke M."/>
            <person name="Ter-Hovhannisyan V."/>
            <person name="Tunlid A."/>
            <person name="Velagapudi R."/>
            <person name="Vision T.J."/>
            <person name="Zeng Q."/>
            <person name="Zolan M.E."/>
            <person name="Pukkila P.J."/>
        </authorList>
    </citation>
    <scope>NUCLEOTIDE SEQUENCE [LARGE SCALE GENOMIC DNA]</scope>
    <source>
        <strain evidence="3">Okayama-7 / 130 / ATCC MYA-4618 / FGSC 9003</strain>
    </source>
</reference>
<organism evidence="2 3">
    <name type="scientific">Coprinopsis cinerea (strain Okayama-7 / 130 / ATCC MYA-4618 / FGSC 9003)</name>
    <name type="common">Inky cap fungus</name>
    <name type="synonym">Hormographiella aspergillata</name>
    <dbReference type="NCBI Taxonomy" id="240176"/>
    <lineage>
        <taxon>Eukaryota</taxon>
        <taxon>Fungi</taxon>
        <taxon>Dikarya</taxon>
        <taxon>Basidiomycota</taxon>
        <taxon>Agaricomycotina</taxon>
        <taxon>Agaricomycetes</taxon>
        <taxon>Agaricomycetidae</taxon>
        <taxon>Agaricales</taxon>
        <taxon>Agaricineae</taxon>
        <taxon>Psathyrellaceae</taxon>
        <taxon>Coprinopsis</taxon>
    </lineage>
</organism>
<feature type="region of interest" description="Disordered" evidence="1">
    <location>
        <begin position="302"/>
        <end position="325"/>
    </location>
</feature>
<feature type="compositionally biased region" description="Polar residues" evidence="1">
    <location>
        <begin position="1"/>
        <end position="29"/>
    </location>
</feature>
<dbReference type="Proteomes" id="UP000001861">
    <property type="component" value="Unassembled WGS sequence"/>
</dbReference>
<evidence type="ECO:0000313" key="3">
    <source>
        <dbReference type="Proteomes" id="UP000001861"/>
    </source>
</evidence>
<feature type="region of interest" description="Disordered" evidence="1">
    <location>
        <begin position="70"/>
        <end position="185"/>
    </location>
</feature>
<evidence type="ECO:0000313" key="2">
    <source>
        <dbReference type="EMBL" id="EAU82842.2"/>
    </source>
</evidence>
<feature type="region of interest" description="Disordered" evidence="1">
    <location>
        <begin position="1"/>
        <end position="37"/>
    </location>
</feature>
<feature type="compositionally biased region" description="Basic and acidic residues" evidence="1">
    <location>
        <begin position="314"/>
        <end position="325"/>
    </location>
</feature>
<dbReference type="InParanoid" id="A8P5C9"/>
<accession>A8P5C9</accession>
<protein>
    <submittedName>
        <fullName evidence="2">Uncharacterized protein</fullName>
    </submittedName>
</protein>
<gene>
    <name evidence="2" type="ORF">CC1G_05464</name>
</gene>
<proteinExistence type="predicted"/>
<name>A8P5C9_COPC7</name>
<keyword evidence="3" id="KW-1185">Reference proteome</keyword>
<comment type="caution">
    <text evidence="2">The sequence shown here is derived from an EMBL/GenBank/DDBJ whole genome shotgun (WGS) entry which is preliminary data.</text>
</comment>
<feature type="region of interest" description="Disordered" evidence="1">
    <location>
        <begin position="203"/>
        <end position="284"/>
    </location>
</feature>
<dbReference type="GeneID" id="6015506"/>
<dbReference type="AlphaFoldDB" id="A8P5C9"/>
<dbReference type="OrthoDB" id="3066747at2759"/>
<evidence type="ECO:0000256" key="1">
    <source>
        <dbReference type="SAM" id="MobiDB-lite"/>
    </source>
</evidence>
<dbReference type="HOGENOM" id="CLU_836818_0_0_1"/>
<feature type="compositionally biased region" description="Low complexity" evidence="1">
    <location>
        <begin position="247"/>
        <end position="265"/>
    </location>
</feature>
<sequence>MASPSHASTSTLPPTSSVHSHSQDHTPQFNMKLPQIQASSNLSGSSLQLPLIDERKPTVIVILGPSQLSQRYPQFSNPHSSPSASYPPPTDRSSRPSNKRKASELQGTESRGLPYQSHASAGPSPRSQPGMELSFNSGHGPSRRGSLPLSDRASPTVPSLGPGLSAPVNGTRFVPPAQLPSGVATTTAEPSLIRFSIRPENFQPEGVITTTRMTQTKRRSADSMPVADDTQNGRGTDGEGYEDRDSNASGSEVSSRSSSVNRTRSQANPIRFREPLTEKSRQDRKVVKGGIAIVQVKWDSDRKRRQGYFAPDNGAEKSPFRHYSKDDCCFDD</sequence>
<dbReference type="RefSeq" id="XP_001838911.2">
    <property type="nucleotide sequence ID" value="XM_001838859.2"/>
</dbReference>
<dbReference type="EMBL" id="AACS02000011">
    <property type="protein sequence ID" value="EAU82842.2"/>
    <property type="molecule type" value="Genomic_DNA"/>
</dbReference>
<dbReference type="VEuPathDB" id="FungiDB:CC1G_05464"/>